<keyword evidence="3" id="KW-1185">Reference proteome</keyword>
<evidence type="ECO:0000313" key="2">
    <source>
        <dbReference type="EMBL" id="KAK8243677.1"/>
    </source>
</evidence>
<protein>
    <submittedName>
        <fullName evidence="2">Uncharacterized protein</fullName>
    </submittedName>
</protein>
<proteinExistence type="predicted"/>
<name>A0ABR1YY74_9PEZI</name>
<accession>A0ABR1YY74</accession>
<evidence type="ECO:0000256" key="1">
    <source>
        <dbReference type="SAM" id="MobiDB-lite"/>
    </source>
</evidence>
<reference evidence="2 3" key="1">
    <citation type="submission" date="2024-04" db="EMBL/GenBank/DDBJ databases">
        <title>Phyllosticta paracitricarpa is synonymous to the EU quarantine fungus P. citricarpa based on phylogenomic analyses.</title>
        <authorList>
            <consortium name="Lawrence Berkeley National Laboratory"/>
            <person name="Van Ingen-Buijs V.A."/>
            <person name="Van Westerhoven A.C."/>
            <person name="Haridas S."/>
            <person name="Skiadas P."/>
            <person name="Martin F."/>
            <person name="Groenewald J.Z."/>
            <person name="Crous P.W."/>
            <person name="Seidl M.F."/>
        </authorList>
    </citation>
    <scope>NUCLEOTIDE SEQUENCE [LARGE SCALE GENOMIC DNA]</scope>
    <source>
        <strain evidence="2 3">CBS 123374</strain>
    </source>
</reference>
<gene>
    <name evidence="2" type="ORF">HDK90DRAFT_522248</name>
</gene>
<comment type="caution">
    <text evidence="2">The sequence shown here is derived from an EMBL/GenBank/DDBJ whole genome shotgun (WGS) entry which is preliminary data.</text>
</comment>
<sequence>MSPPDNKPLFRSRFMREFGLPPPGDESRSDDIVSILDKAEKAAMGSARIPGVFPDKYLKSNPFIPDSFYDKSSINGPFRRRRLVGNLNMNGDTLPSRPTTPGPRHPSQIAATLKAQITKEFTELDEKFRQAAADISKRSQRQQIRQKQLEQRSNQICKDKLQTTLNAIGQINMTAQKRKQVAEAQKKAAAELAALLAEVKPVSKPTGSNYTVKSKL</sequence>
<evidence type="ECO:0000313" key="3">
    <source>
        <dbReference type="Proteomes" id="UP001492380"/>
    </source>
</evidence>
<dbReference type="Proteomes" id="UP001492380">
    <property type="component" value="Unassembled WGS sequence"/>
</dbReference>
<dbReference type="EMBL" id="JBBWRZ010000002">
    <property type="protein sequence ID" value="KAK8243677.1"/>
    <property type="molecule type" value="Genomic_DNA"/>
</dbReference>
<organism evidence="2 3">
    <name type="scientific">Phyllosticta capitalensis</name>
    <dbReference type="NCBI Taxonomy" id="121624"/>
    <lineage>
        <taxon>Eukaryota</taxon>
        <taxon>Fungi</taxon>
        <taxon>Dikarya</taxon>
        <taxon>Ascomycota</taxon>
        <taxon>Pezizomycotina</taxon>
        <taxon>Dothideomycetes</taxon>
        <taxon>Dothideomycetes incertae sedis</taxon>
        <taxon>Botryosphaeriales</taxon>
        <taxon>Phyllostictaceae</taxon>
        <taxon>Phyllosticta</taxon>
    </lineage>
</organism>
<feature type="region of interest" description="Disordered" evidence="1">
    <location>
        <begin position="1"/>
        <end position="30"/>
    </location>
</feature>